<dbReference type="EMBL" id="JABVXQ010000007">
    <property type="protein sequence ID" value="KAF6099895.1"/>
    <property type="molecule type" value="Genomic_DNA"/>
</dbReference>
<organism evidence="1 2">
    <name type="scientific">Phyllostomus discolor</name>
    <name type="common">pale spear-nosed bat</name>
    <dbReference type="NCBI Taxonomy" id="89673"/>
    <lineage>
        <taxon>Eukaryota</taxon>
        <taxon>Metazoa</taxon>
        <taxon>Chordata</taxon>
        <taxon>Craniata</taxon>
        <taxon>Vertebrata</taxon>
        <taxon>Euteleostomi</taxon>
        <taxon>Mammalia</taxon>
        <taxon>Eutheria</taxon>
        <taxon>Laurasiatheria</taxon>
        <taxon>Chiroptera</taxon>
        <taxon>Yangochiroptera</taxon>
        <taxon>Phyllostomidae</taxon>
        <taxon>Phyllostominae</taxon>
        <taxon>Phyllostomus</taxon>
    </lineage>
</organism>
<gene>
    <name evidence="1" type="ORF">HJG60_011619</name>
</gene>
<comment type="caution">
    <text evidence="1">The sequence shown here is derived from an EMBL/GenBank/DDBJ whole genome shotgun (WGS) entry which is preliminary data.</text>
</comment>
<reference evidence="1 2" key="1">
    <citation type="journal article" date="2020" name="Nature">
        <title>Six reference-quality genomes reveal evolution of bat adaptations.</title>
        <authorList>
            <person name="Jebb D."/>
            <person name="Huang Z."/>
            <person name="Pippel M."/>
            <person name="Hughes G.M."/>
            <person name="Lavrichenko K."/>
            <person name="Devanna P."/>
            <person name="Winkler S."/>
            <person name="Jermiin L.S."/>
            <person name="Skirmuntt E.C."/>
            <person name="Katzourakis A."/>
            <person name="Burkitt-Gray L."/>
            <person name="Ray D.A."/>
            <person name="Sullivan K.A.M."/>
            <person name="Roscito J.G."/>
            <person name="Kirilenko B.M."/>
            <person name="Davalos L.M."/>
            <person name="Corthals A.P."/>
            <person name="Power M.L."/>
            <person name="Jones G."/>
            <person name="Ransome R.D."/>
            <person name="Dechmann D.K.N."/>
            <person name="Locatelli A.G."/>
            <person name="Puechmaille S.J."/>
            <person name="Fedrigo O."/>
            <person name="Jarvis E.D."/>
            <person name="Hiller M."/>
            <person name="Vernes S.C."/>
            <person name="Myers E.W."/>
            <person name="Teeling E.C."/>
        </authorList>
    </citation>
    <scope>NUCLEOTIDE SEQUENCE [LARGE SCALE GENOMIC DNA]</scope>
    <source>
        <strain evidence="1">Bat1K_MPI-CBG_1</strain>
    </source>
</reference>
<dbReference type="AlphaFoldDB" id="A0A834DXI4"/>
<sequence>MGPPGQGPAAEARLGHTAGDTRLSHQRRPPRACACFSWMVVRRRGRAVSRLRCHVQSPKRAPRLCAFVCHGPLDEATRPWGGGRSWLLWETLPGGARTASDSGPTFVSLGGGRRVCLAVSACLRTASWVDTRVRTPRGKKSSDLLLYPPDFAFLLFWNGRYMCFPLCLSWGWGRGSLAEDCCRKVGRRLGEG</sequence>
<evidence type="ECO:0000313" key="1">
    <source>
        <dbReference type="EMBL" id="KAF6099895.1"/>
    </source>
</evidence>
<accession>A0A834DXI4</accession>
<evidence type="ECO:0000313" key="2">
    <source>
        <dbReference type="Proteomes" id="UP000664940"/>
    </source>
</evidence>
<protein>
    <submittedName>
        <fullName evidence="1">Uncharacterized protein</fullName>
    </submittedName>
</protein>
<proteinExistence type="predicted"/>
<dbReference type="Proteomes" id="UP000664940">
    <property type="component" value="Unassembled WGS sequence"/>
</dbReference>
<name>A0A834DXI4_9CHIR</name>